<dbReference type="Proteomes" id="UP000245934">
    <property type="component" value="Unassembled WGS sequence"/>
</dbReference>
<dbReference type="PANTHER" id="PTHR40065">
    <property type="entry name" value="RNA-BINDING PROTEIN YHBY"/>
    <property type="match status" value="1"/>
</dbReference>
<protein>
    <submittedName>
        <fullName evidence="4">RNA-binding protein</fullName>
    </submittedName>
</protein>
<dbReference type="InterPro" id="IPR051925">
    <property type="entry name" value="RNA-binding_domain"/>
</dbReference>
<dbReference type="RefSeq" id="WP_109939246.1">
    <property type="nucleotide sequence ID" value="NZ_CP176366.1"/>
</dbReference>
<keyword evidence="1 2" id="KW-0694">RNA-binding</keyword>
<dbReference type="GO" id="GO:0003723">
    <property type="term" value="F:RNA binding"/>
    <property type="evidence" value="ECO:0007669"/>
    <property type="project" value="UniProtKB-UniRule"/>
</dbReference>
<name>A0A2V2NBI8_9EURY</name>
<dbReference type="PROSITE" id="PS51295">
    <property type="entry name" value="CRM"/>
    <property type="match status" value="1"/>
</dbReference>
<reference evidence="4 5" key="1">
    <citation type="submission" date="2018-05" db="EMBL/GenBank/DDBJ databases">
        <title>Draft genome of Methanospirillum stamsii Pt1.</title>
        <authorList>
            <person name="Dueholm M.S."/>
            <person name="Nielsen P.H."/>
            <person name="Bakmann L.F."/>
            <person name="Otzen D.E."/>
        </authorList>
    </citation>
    <scope>NUCLEOTIDE SEQUENCE [LARGE SCALE GENOMIC DNA]</scope>
    <source>
        <strain evidence="4 5">Pt1</strain>
    </source>
</reference>
<evidence type="ECO:0000256" key="2">
    <source>
        <dbReference type="PROSITE-ProRule" id="PRU00626"/>
    </source>
</evidence>
<dbReference type="AlphaFoldDB" id="A0A2V2NBI8"/>
<evidence type="ECO:0000313" key="5">
    <source>
        <dbReference type="Proteomes" id="UP000245934"/>
    </source>
</evidence>
<gene>
    <name evidence="4" type="ORF">DLD82_01030</name>
</gene>
<dbReference type="EMBL" id="QGMZ01000004">
    <property type="protein sequence ID" value="PWR76110.1"/>
    <property type="molecule type" value="Genomic_DNA"/>
</dbReference>
<dbReference type="SMART" id="SM01103">
    <property type="entry name" value="CRS1_YhbY"/>
    <property type="match status" value="1"/>
</dbReference>
<evidence type="ECO:0000259" key="3">
    <source>
        <dbReference type="PROSITE" id="PS51295"/>
    </source>
</evidence>
<evidence type="ECO:0000313" key="4">
    <source>
        <dbReference type="EMBL" id="PWR76110.1"/>
    </source>
</evidence>
<comment type="caution">
    <text evidence="4">The sequence shown here is derived from an EMBL/GenBank/DDBJ whole genome shotgun (WGS) entry which is preliminary data.</text>
</comment>
<keyword evidence="5" id="KW-1185">Reference proteome</keyword>
<feature type="domain" description="CRM" evidence="3">
    <location>
        <begin position="1"/>
        <end position="83"/>
    </location>
</feature>
<accession>A0A2V2NBI8</accession>
<dbReference type="PANTHER" id="PTHR40065:SF3">
    <property type="entry name" value="RNA-BINDING PROTEIN YHBY"/>
    <property type="match status" value="1"/>
</dbReference>
<organism evidence="4 5">
    <name type="scientific">Methanospirillum stamsii</name>
    <dbReference type="NCBI Taxonomy" id="1277351"/>
    <lineage>
        <taxon>Archaea</taxon>
        <taxon>Methanobacteriati</taxon>
        <taxon>Methanobacteriota</taxon>
        <taxon>Stenosarchaea group</taxon>
        <taxon>Methanomicrobia</taxon>
        <taxon>Methanomicrobiales</taxon>
        <taxon>Methanospirillaceae</taxon>
        <taxon>Methanospirillum</taxon>
    </lineage>
</organism>
<dbReference type="Pfam" id="PF01985">
    <property type="entry name" value="CRS1_YhbY"/>
    <property type="match status" value="1"/>
</dbReference>
<dbReference type="GeneID" id="97609197"/>
<sequence>MEKKKKMSDTAYHELKPTIWIGKHGVTDTIIDEIRLQVKTRDAIKIKWLSSIEINPQSIVKDSGTTLLQIRGRTMVIKKKENK</sequence>
<dbReference type="InterPro" id="IPR035920">
    <property type="entry name" value="YhbY-like_sf"/>
</dbReference>
<dbReference type="InterPro" id="IPR001890">
    <property type="entry name" value="RNA-binding_CRM"/>
</dbReference>
<dbReference type="OrthoDB" id="30785at2157"/>
<dbReference type="SUPFAM" id="SSF75471">
    <property type="entry name" value="YhbY-like"/>
    <property type="match status" value="1"/>
</dbReference>
<dbReference type="Gene3D" id="3.30.110.60">
    <property type="entry name" value="YhbY-like"/>
    <property type="match status" value="1"/>
</dbReference>
<proteinExistence type="predicted"/>
<evidence type="ECO:0000256" key="1">
    <source>
        <dbReference type="ARBA" id="ARBA00022884"/>
    </source>
</evidence>